<proteinExistence type="predicted"/>
<dbReference type="GO" id="GO:0005524">
    <property type="term" value="F:ATP binding"/>
    <property type="evidence" value="ECO:0007669"/>
    <property type="project" value="UniProtKB-UniRule"/>
</dbReference>
<dbReference type="InterPro" id="IPR008271">
    <property type="entry name" value="Ser/Thr_kinase_AS"/>
</dbReference>
<dbReference type="Gene3D" id="3.30.10.20">
    <property type="match status" value="3"/>
</dbReference>
<keyword evidence="12" id="KW-1133">Transmembrane helix</keyword>
<dbReference type="PROSITE" id="PS51178">
    <property type="entry name" value="PASTA"/>
    <property type="match status" value="3"/>
</dbReference>
<dbReference type="InterPro" id="IPR000719">
    <property type="entry name" value="Prot_kinase_dom"/>
</dbReference>
<dbReference type="InterPro" id="IPR005543">
    <property type="entry name" value="PASTA_dom"/>
</dbReference>
<evidence type="ECO:0000256" key="10">
    <source>
        <dbReference type="PROSITE-ProRule" id="PRU10141"/>
    </source>
</evidence>
<dbReference type="RefSeq" id="WP_145858453.1">
    <property type="nucleotide sequence ID" value="NZ_RPFW01000006.1"/>
</dbReference>
<dbReference type="PANTHER" id="PTHR43289">
    <property type="entry name" value="MITOGEN-ACTIVATED PROTEIN KINASE KINASE KINASE 20-RELATED"/>
    <property type="match status" value="1"/>
</dbReference>
<dbReference type="Proteomes" id="UP000460272">
    <property type="component" value="Unassembled WGS sequence"/>
</dbReference>
<gene>
    <name evidence="15" type="primary">pknB</name>
    <name evidence="15" type="ORF">EAS64_29840</name>
</gene>
<keyword evidence="6 15" id="KW-0418">Kinase</keyword>
<keyword evidence="16" id="KW-1185">Reference proteome</keyword>
<dbReference type="InterPro" id="IPR017441">
    <property type="entry name" value="Protein_kinase_ATP_BS"/>
</dbReference>
<feature type="domain" description="PASTA" evidence="14">
    <location>
        <begin position="517"/>
        <end position="587"/>
    </location>
</feature>
<feature type="region of interest" description="Disordered" evidence="11">
    <location>
        <begin position="480"/>
        <end position="505"/>
    </location>
</feature>
<dbReference type="GO" id="GO:0045717">
    <property type="term" value="P:negative regulation of fatty acid biosynthetic process"/>
    <property type="evidence" value="ECO:0007669"/>
    <property type="project" value="UniProtKB-ARBA"/>
</dbReference>
<dbReference type="SUPFAM" id="SSF56112">
    <property type="entry name" value="Protein kinase-like (PK-like)"/>
    <property type="match status" value="1"/>
</dbReference>
<dbReference type="FunFam" id="1.10.510.10:FF:000021">
    <property type="entry name" value="Serine/threonine protein kinase"/>
    <property type="match status" value="1"/>
</dbReference>
<comment type="catalytic activity">
    <reaction evidence="8">
        <text>L-threonyl-[protein] + ATP = O-phospho-L-threonyl-[protein] + ADP + H(+)</text>
        <dbReference type="Rhea" id="RHEA:46608"/>
        <dbReference type="Rhea" id="RHEA-COMP:11060"/>
        <dbReference type="Rhea" id="RHEA-COMP:11605"/>
        <dbReference type="ChEBI" id="CHEBI:15378"/>
        <dbReference type="ChEBI" id="CHEBI:30013"/>
        <dbReference type="ChEBI" id="CHEBI:30616"/>
        <dbReference type="ChEBI" id="CHEBI:61977"/>
        <dbReference type="ChEBI" id="CHEBI:456216"/>
        <dbReference type="EC" id="2.7.11.1"/>
    </reaction>
</comment>
<feature type="domain" description="Protein kinase" evidence="13">
    <location>
        <begin position="11"/>
        <end position="277"/>
    </location>
</feature>
<feature type="domain" description="PASTA" evidence="14">
    <location>
        <begin position="383"/>
        <end position="448"/>
    </location>
</feature>
<dbReference type="OrthoDB" id="9762169at2"/>
<feature type="region of interest" description="Disordered" evidence="11">
    <location>
        <begin position="587"/>
        <end position="641"/>
    </location>
</feature>
<keyword evidence="12" id="KW-0812">Transmembrane</keyword>
<evidence type="ECO:0000256" key="8">
    <source>
        <dbReference type="ARBA" id="ARBA00047899"/>
    </source>
</evidence>
<dbReference type="Gene3D" id="3.30.200.20">
    <property type="entry name" value="Phosphorylase Kinase, domain 1"/>
    <property type="match status" value="1"/>
</dbReference>
<dbReference type="EC" id="2.7.11.1" evidence="1"/>
<dbReference type="PROSITE" id="PS50011">
    <property type="entry name" value="PROTEIN_KINASE_DOM"/>
    <property type="match status" value="1"/>
</dbReference>
<protein>
    <recommendedName>
        <fullName evidence="1">non-specific serine/threonine protein kinase</fullName>
        <ecNumber evidence="1">2.7.11.1</ecNumber>
    </recommendedName>
</protein>
<keyword evidence="2" id="KW-0723">Serine/threonine-protein kinase</keyword>
<evidence type="ECO:0000256" key="12">
    <source>
        <dbReference type="SAM" id="Phobius"/>
    </source>
</evidence>
<feature type="binding site" evidence="10">
    <location>
        <position position="40"/>
    </location>
    <ligand>
        <name>ATP</name>
        <dbReference type="ChEBI" id="CHEBI:30616"/>
    </ligand>
</feature>
<dbReference type="Gene3D" id="1.10.510.10">
    <property type="entry name" value="Transferase(Phosphotransferase) domain 1"/>
    <property type="match status" value="1"/>
</dbReference>
<dbReference type="PROSITE" id="PS00107">
    <property type="entry name" value="PROTEIN_KINASE_ATP"/>
    <property type="match status" value="1"/>
</dbReference>
<sequence length="641" mass="68101">MTQPRLLGDRYELDGVVGRGGMAEVYRARDLRLDRIVAIKTLRTDLARDQTFQARFRREAQSAASLNNPSIVAVYDTGEDLSSGVPVPFIVMEYVDGRTVRDLLIEGHRLLPERTLEIVLGVLRALEYSHQAGIVHRDIKPGNVMVTRNGDIKVMDFGIARAMSDAQATMTQTAQVIGTAQYLSPEQARGERVDARSDLYSTGCLMYELLTGRPPFTGDSPVAIAYQHVRENPIPPSRLDPSLPPWADSIVLKAMAKSPNDRYQSAAEMAADIQRAASGMQVAASMQPPTRAENYYDYQQRTQHMGPQTMMGAAPTTVSPYQTGGFQTGYQQPYPYGDGGYNGNGEPEKQGGGRRWIPWLIAGLVAVAAIVVAVILLQGHGGGNTFVPTGLNGETQSQAVSDLTAAGLKADVIQQVSADTVKGHVIRTDPAGGDSIAKNGTVKVYVSTGAGTIKIPDVTKLSQQDAENQLKNAGFTNVQTQTDDQSTLPTGEVDHTQPVPGTPIPSDQQITLFVSGGSVKVPDVISGGLTQSEAQTVLNGDGFNNIHFIVIAAQNGQMVEPGTCYFQNPTAGTVKPTSTLITVYVQPAQTSTPTPSTSTTPTTSTSPTTTPTDTATATPTDTATATPTDTGSTPPGPGNNG</sequence>
<evidence type="ECO:0000256" key="9">
    <source>
        <dbReference type="ARBA" id="ARBA00048679"/>
    </source>
</evidence>
<feature type="compositionally biased region" description="Polar residues" evidence="11">
    <location>
        <begin position="480"/>
        <end position="489"/>
    </location>
</feature>
<comment type="catalytic activity">
    <reaction evidence="9">
        <text>L-seryl-[protein] + ATP = O-phospho-L-seryl-[protein] + ADP + H(+)</text>
        <dbReference type="Rhea" id="RHEA:17989"/>
        <dbReference type="Rhea" id="RHEA-COMP:9863"/>
        <dbReference type="Rhea" id="RHEA-COMP:11604"/>
        <dbReference type="ChEBI" id="CHEBI:15378"/>
        <dbReference type="ChEBI" id="CHEBI:29999"/>
        <dbReference type="ChEBI" id="CHEBI:30616"/>
        <dbReference type="ChEBI" id="CHEBI:83421"/>
        <dbReference type="ChEBI" id="CHEBI:456216"/>
        <dbReference type="EC" id="2.7.11.1"/>
    </reaction>
</comment>
<dbReference type="Pfam" id="PF00069">
    <property type="entry name" value="Pkinase"/>
    <property type="match status" value="1"/>
</dbReference>
<evidence type="ECO:0000259" key="14">
    <source>
        <dbReference type="PROSITE" id="PS51178"/>
    </source>
</evidence>
<dbReference type="PANTHER" id="PTHR43289:SF6">
    <property type="entry name" value="SERINE_THREONINE-PROTEIN KINASE NEKL-3"/>
    <property type="match status" value="1"/>
</dbReference>
<feature type="compositionally biased region" description="Low complexity" evidence="11">
    <location>
        <begin position="590"/>
        <end position="633"/>
    </location>
</feature>
<keyword evidence="5 10" id="KW-0547">Nucleotide-binding</keyword>
<evidence type="ECO:0000256" key="3">
    <source>
        <dbReference type="ARBA" id="ARBA00022679"/>
    </source>
</evidence>
<organism evidence="15 16">
    <name type="scientific">Trebonia kvetii</name>
    <dbReference type="NCBI Taxonomy" id="2480626"/>
    <lineage>
        <taxon>Bacteria</taxon>
        <taxon>Bacillati</taxon>
        <taxon>Actinomycetota</taxon>
        <taxon>Actinomycetes</taxon>
        <taxon>Streptosporangiales</taxon>
        <taxon>Treboniaceae</taxon>
        <taxon>Trebonia</taxon>
    </lineage>
</organism>
<accession>A0A6P2BUA4</accession>
<dbReference type="NCBIfam" id="NF033483">
    <property type="entry name" value="PknB_PASTA_kin"/>
    <property type="match status" value="1"/>
</dbReference>
<dbReference type="GO" id="GO:0004674">
    <property type="term" value="F:protein serine/threonine kinase activity"/>
    <property type="evidence" value="ECO:0007669"/>
    <property type="project" value="UniProtKB-KW"/>
</dbReference>
<dbReference type="InterPro" id="IPR011009">
    <property type="entry name" value="Kinase-like_dom_sf"/>
</dbReference>
<keyword evidence="4" id="KW-0677">Repeat</keyword>
<evidence type="ECO:0000256" key="7">
    <source>
        <dbReference type="ARBA" id="ARBA00022840"/>
    </source>
</evidence>
<dbReference type="AlphaFoldDB" id="A0A6P2BUA4"/>
<dbReference type="SMART" id="SM00740">
    <property type="entry name" value="PASTA"/>
    <property type="match status" value="3"/>
</dbReference>
<dbReference type="CDD" id="cd06577">
    <property type="entry name" value="PASTA_pknB"/>
    <property type="match status" value="3"/>
</dbReference>
<evidence type="ECO:0000259" key="13">
    <source>
        <dbReference type="PROSITE" id="PS50011"/>
    </source>
</evidence>
<dbReference type="FunFam" id="3.30.200.20:FF:000035">
    <property type="entry name" value="Serine/threonine protein kinase Stk1"/>
    <property type="match status" value="1"/>
</dbReference>
<evidence type="ECO:0000256" key="2">
    <source>
        <dbReference type="ARBA" id="ARBA00022527"/>
    </source>
</evidence>
<feature type="domain" description="PASTA" evidence="14">
    <location>
        <begin position="449"/>
        <end position="516"/>
    </location>
</feature>
<dbReference type="CDD" id="cd14014">
    <property type="entry name" value="STKc_PknB_like"/>
    <property type="match status" value="1"/>
</dbReference>
<dbReference type="PROSITE" id="PS00108">
    <property type="entry name" value="PROTEIN_KINASE_ST"/>
    <property type="match status" value="1"/>
</dbReference>
<name>A0A6P2BUA4_9ACTN</name>
<dbReference type="SMART" id="SM00220">
    <property type="entry name" value="S_TKc"/>
    <property type="match status" value="1"/>
</dbReference>
<keyword evidence="7 10" id="KW-0067">ATP-binding</keyword>
<evidence type="ECO:0000256" key="5">
    <source>
        <dbReference type="ARBA" id="ARBA00022741"/>
    </source>
</evidence>
<dbReference type="Pfam" id="PF03793">
    <property type="entry name" value="PASTA"/>
    <property type="match status" value="2"/>
</dbReference>
<evidence type="ECO:0000256" key="4">
    <source>
        <dbReference type="ARBA" id="ARBA00022737"/>
    </source>
</evidence>
<evidence type="ECO:0000313" key="15">
    <source>
        <dbReference type="EMBL" id="TVZ01675.1"/>
    </source>
</evidence>
<reference evidence="15 16" key="1">
    <citation type="submission" date="2018-11" db="EMBL/GenBank/DDBJ databases">
        <title>Trebonia kvetii gen.nov., sp.nov., a novel acidophilic actinobacterium, and proposal of the new actinobacterial family Treboniaceae fam. nov.</title>
        <authorList>
            <person name="Rapoport D."/>
            <person name="Sagova-Mareckova M."/>
            <person name="Sedlacek I."/>
            <person name="Provaznik J."/>
            <person name="Kralova S."/>
            <person name="Pavlinic D."/>
            <person name="Benes V."/>
            <person name="Kopecky J."/>
        </authorList>
    </citation>
    <scope>NUCLEOTIDE SEQUENCE [LARGE SCALE GENOMIC DNA]</scope>
    <source>
        <strain evidence="15 16">15Tr583</strain>
    </source>
</reference>
<evidence type="ECO:0000256" key="6">
    <source>
        <dbReference type="ARBA" id="ARBA00022777"/>
    </source>
</evidence>
<evidence type="ECO:0000256" key="1">
    <source>
        <dbReference type="ARBA" id="ARBA00012513"/>
    </source>
</evidence>
<evidence type="ECO:0000313" key="16">
    <source>
        <dbReference type="Proteomes" id="UP000460272"/>
    </source>
</evidence>
<evidence type="ECO:0000256" key="11">
    <source>
        <dbReference type="SAM" id="MobiDB-lite"/>
    </source>
</evidence>
<keyword evidence="12" id="KW-0472">Membrane</keyword>
<feature type="transmembrane region" description="Helical" evidence="12">
    <location>
        <begin position="356"/>
        <end position="377"/>
    </location>
</feature>
<keyword evidence="3" id="KW-0808">Transferase</keyword>
<comment type="caution">
    <text evidence="15">The sequence shown here is derived from an EMBL/GenBank/DDBJ whole genome shotgun (WGS) entry which is preliminary data.</text>
</comment>
<dbReference type="EMBL" id="RPFW01000006">
    <property type="protein sequence ID" value="TVZ01675.1"/>
    <property type="molecule type" value="Genomic_DNA"/>
</dbReference>